<comment type="caution">
    <text evidence="1">The sequence shown here is derived from an EMBL/GenBank/DDBJ whole genome shotgun (WGS) entry which is preliminary data.</text>
</comment>
<dbReference type="Pfam" id="PF03564">
    <property type="entry name" value="DUF1759"/>
    <property type="match status" value="1"/>
</dbReference>
<dbReference type="Proteomes" id="UP001162156">
    <property type="component" value="Unassembled WGS sequence"/>
</dbReference>
<accession>A0AAV8Y7W9</accession>
<gene>
    <name evidence="1" type="ORF">NQ314_008835</name>
</gene>
<proteinExistence type="predicted"/>
<dbReference type="InterPro" id="IPR005312">
    <property type="entry name" value="DUF1759"/>
</dbReference>
<keyword evidence="2" id="KW-1185">Reference proteome</keyword>
<dbReference type="EMBL" id="JANEYF010002427">
    <property type="protein sequence ID" value="KAJ8946663.1"/>
    <property type="molecule type" value="Genomic_DNA"/>
</dbReference>
<protein>
    <submittedName>
        <fullName evidence="1">Uncharacterized protein</fullName>
    </submittedName>
</protein>
<reference evidence="1" key="1">
    <citation type="journal article" date="2023" name="Insect Mol. Biol.">
        <title>Genome sequencing provides insights into the evolution of gene families encoding plant cell wall-degrading enzymes in longhorned beetles.</title>
        <authorList>
            <person name="Shin N.R."/>
            <person name="Okamura Y."/>
            <person name="Kirsch R."/>
            <person name="Pauchet Y."/>
        </authorList>
    </citation>
    <scope>NUCLEOTIDE SEQUENCE</scope>
    <source>
        <strain evidence="1">RBIC_L_NR</strain>
    </source>
</reference>
<evidence type="ECO:0000313" key="2">
    <source>
        <dbReference type="Proteomes" id="UP001162156"/>
    </source>
</evidence>
<sequence length="90" mass="10523">MRSFPSITKDSPSALRNLIDSVQKDLRTLESMKEPVKQWSTLLIFLICTKLDSGDERMGIFQHKGRYCRFRQFNENRKTNVSNSRNKGVK</sequence>
<organism evidence="1 2">
    <name type="scientific">Rhamnusium bicolor</name>
    <dbReference type="NCBI Taxonomy" id="1586634"/>
    <lineage>
        <taxon>Eukaryota</taxon>
        <taxon>Metazoa</taxon>
        <taxon>Ecdysozoa</taxon>
        <taxon>Arthropoda</taxon>
        <taxon>Hexapoda</taxon>
        <taxon>Insecta</taxon>
        <taxon>Pterygota</taxon>
        <taxon>Neoptera</taxon>
        <taxon>Endopterygota</taxon>
        <taxon>Coleoptera</taxon>
        <taxon>Polyphaga</taxon>
        <taxon>Cucujiformia</taxon>
        <taxon>Chrysomeloidea</taxon>
        <taxon>Cerambycidae</taxon>
        <taxon>Lepturinae</taxon>
        <taxon>Rhagiini</taxon>
        <taxon>Rhamnusium</taxon>
    </lineage>
</organism>
<dbReference type="AlphaFoldDB" id="A0AAV8Y7W9"/>
<evidence type="ECO:0000313" key="1">
    <source>
        <dbReference type="EMBL" id="KAJ8946663.1"/>
    </source>
</evidence>
<name>A0AAV8Y7W9_9CUCU</name>